<evidence type="ECO:0000313" key="2">
    <source>
        <dbReference type="EMBL" id="JAT50381.1"/>
    </source>
</evidence>
<organism evidence="2">
    <name type="scientific">Anthurium amnicola</name>
    <dbReference type="NCBI Taxonomy" id="1678845"/>
    <lineage>
        <taxon>Eukaryota</taxon>
        <taxon>Viridiplantae</taxon>
        <taxon>Streptophyta</taxon>
        <taxon>Embryophyta</taxon>
        <taxon>Tracheophyta</taxon>
        <taxon>Spermatophyta</taxon>
        <taxon>Magnoliopsida</taxon>
        <taxon>Liliopsida</taxon>
        <taxon>Araceae</taxon>
        <taxon>Pothoideae</taxon>
        <taxon>Potheae</taxon>
        <taxon>Anthurium</taxon>
    </lineage>
</organism>
<accession>A0A1D1Y6V3</accession>
<feature type="domain" description="DUF220" evidence="1">
    <location>
        <begin position="170"/>
        <end position="240"/>
    </location>
</feature>
<dbReference type="Pfam" id="PF02713">
    <property type="entry name" value="DUF220"/>
    <property type="match status" value="1"/>
</dbReference>
<dbReference type="PANTHER" id="PTHR31385:SF1">
    <property type="entry name" value="PUTATIVE (DUF220)-RELATED"/>
    <property type="match status" value="1"/>
</dbReference>
<gene>
    <name evidence="2" type="primary">proA_9</name>
    <name evidence="2" type="ORF">g.101360</name>
</gene>
<dbReference type="PANTHER" id="PTHR31385">
    <property type="entry name" value="PUTATIVE (DUF220)-RELATED"/>
    <property type="match status" value="1"/>
</dbReference>
<protein>
    <submittedName>
        <fullName evidence="2">Gamma-glutamyl phosphate reductase</fullName>
    </submittedName>
</protein>
<dbReference type="EMBL" id="GDJX01017555">
    <property type="protein sequence ID" value="JAT50381.1"/>
    <property type="molecule type" value="Transcribed_RNA"/>
</dbReference>
<sequence length="329" mass="37293">MDQKKVGGNLVTCGGPGGSRHGQTMLSPAFNFVVQLPQKLQSHLKSHFKQEVNNGGAGSTSASMIERETDYACALNLEKQLQAWKENPNWDNQPPEVKVSVPKGSLCNLNVKFKVGLPPDAIYNIVIDPNNRRVFKNIKEVISRKVLVDEGSRQVVELEQAALWRFLWWSGTISVHVFVDQNRKNHTVKFKQGKLGFMKRFEGCWRVEPIFVDERSCSPLQPRTLAEYESCTRGKGRVASLVTLDQLVQPSIVPPPPISWYLRGITTRTTEMLIHDLLAEADRLRGTVDGLSSVEHESNCSKIIELPANDLGEIKERWRQMRRVRRRQV</sequence>
<dbReference type="InterPro" id="IPR003863">
    <property type="entry name" value="DUF220"/>
</dbReference>
<dbReference type="AlphaFoldDB" id="A0A1D1Y6V3"/>
<evidence type="ECO:0000259" key="1">
    <source>
        <dbReference type="Pfam" id="PF02713"/>
    </source>
</evidence>
<dbReference type="SUPFAM" id="SSF55961">
    <property type="entry name" value="Bet v1-like"/>
    <property type="match status" value="1"/>
</dbReference>
<name>A0A1D1Y6V3_9ARAE</name>
<reference evidence="2" key="1">
    <citation type="submission" date="2015-07" db="EMBL/GenBank/DDBJ databases">
        <title>Transcriptome Assembly of Anthurium amnicola.</title>
        <authorList>
            <person name="Suzuki J."/>
        </authorList>
    </citation>
    <scope>NUCLEOTIDE SEQUENCE</scope>
</reference>
<proteinExistence type="predicted"/>